<reference evidence="2 3" key="1">
    <citation type="journal article" date="2014" name="Proc. Natl. Acad. Sci. U.S.A.">
        <title>Functional type 2 photosynthetic reaction centers found in the rare bacterial phylum Gemmatimonadetes.</title>
        <authorList>
            <person name="Zeng Y."/>
            <person name="Feng F."/>
            <person name="Medova H."/>
            <person name="Dean J."/>
            <person name="Koblizek M."/>
        </authorList>
    </citation>
    <scope>NUCLEOTIDE SEQUENCE [LARGE SCALE GENOMIC DNA]</scope>
    <source>
        <strain evidence="2 3">AP64</strain>
    </source>
</reference>
<accession>A0A143BM64</accession>
<dbReference type="EMBL" id="CP011454">
    <property type="protein sequence ID" value="AMW05612.1"/>
    <property type="molecule type" value="Genomic_DNA"/>
</dbReference>
<organism evidence="2 3">
    <name type="scientific">Gemmatimonas phototrophica</name>
    <dbReference type="NCBI Taxonomy" id="1379270"/>
    <lineage>
        <taxon>Bacteria</taxon>
        <taxon>Pseudomonadati</taxon>
        <taxon>Gemmatimonadota</taxon>
        <taxon>Gemmatimonadia</taxon>
        <taxon>Gemmatimonadales</taxon>
        <taxon>Gemmatimonadaceae</taxon>
        <taxon>Gemmatimonas</taxon>
    </lineage>
</organism>
<dbReference type="KEGG" id="gph:GEMMAAP_13975"/>
<sequence>MLRRSRAVRTVVQWTALMMAVAVGAACSETARSSEALPAAEFLFAAGDSTYWVRSSGEGMRVRSAPILLTEVDGRLFEIFLSDDGAEYPDASFATVRLWSRALQSTDSTLLFADSTVLRELGNWRRLHPRDEEIDPSDDDAPDDPRTVVHDEIEILDVHGPFLTFEHLLNADIDGGPPHQHRGRRFVVDVRSGHLATLADVLGNEEATRVMRDARAALVQLTDSIRKAGDAGDDRAQAAVETLSSFAFDSTSFGITDLARDPAIAFMVPGQAPDGEALALYLPPMAVKAPAWWQGVRETLPEWASDSTRVSWDRAAYEVVAMPSADGETLALVLRSRRLASSRREWPVATVGAPAYQLIALETPPLDSAGRAALARAFDVSTALDGMVQRASWRVTPPARVRQPATALMRQISNSPNQ</sequence>
<dbReference type="Proteomes" id="UP000076404">
    <property type="component" value="Chromosome"/>
</dbReference>
<dbReference type="eggNOG" id="ENOG5033UEU">
    <property type="taxonomic scope" value="Bacteria"/>
</dbReference>
<dbReference type="AlphaFoldDB" id="A0A143BM64"/>
<evidence type="ECO:0000313" key="3">
    <source>
        <dbReference type="Proteomes" id="UP000076404"/>
    </source>
</evidence>
<gene>
    <name evidence="2" type="ORF">GEMMAAP_13975</name>
</gene>
<evidence type="ECO:0000256" key="1">
    <source>
        <dbReference type="SAM" id="SignalP"/>
    </source>
</evidence>
<dbReference type="RefSeq" id="WP_026848684.1">
    <property type="nucleotide sequence ID" value="NZ_CP011454.1"/>
</dbReference>
<reference evidence="2 3" key="2">
    <citation type="journal article" date="2016" name="Environ. Microbiol. Rep.">
        <title>Metagenomic evidence for the presence of phototrophic Gemmatimonadetes bacteria in diverse environments.</title>
        <authorList>
            <person name="Zeng Y."/>
            <person name="Baumbach J."/>
            <person name="Barbosa E.G."/>
            <person name="Azevedo V."/>
            <person name="Zhang C."/>
            <person name="Koblizek M."/>
        </authorList>
    </citation>
    <scope>NUCLEOTIDE SEQUENCE [LARGE SCALE GENOMIC DNA]</scope>
    <source>
        <strain evidence="2 3">AP64</strain>
    </source>
</reference>
<proteinExistence type="predicted"/>
<protein>
    <submittedName>
        <fullName evidence="2">Uncharacterized protein</fullName>
    </submittedName>
</protein>
<keyword evidence="1" id="KW-0732">Signal</keyword>
<feature type="signal peptide" evidence="1">
    <location>
        <begin position="1"/>
        <end position="25"/>
    </location>
</feature>
<dbReference type="STRING" id="1379270.GEMMAAP_13975"/>
<keyword evidence="3" id="KW-1185">Reference proteome</keyword>
<evidence type="ECO:0000313" key="2">
    <source>
        <dbReference type="EMBL" id="AMW05612.1"/>
    </source>
</evidence>
<name>A0A143BM64_9BACT</name>
<dbReference type="PROSITE" id="PS51257">
    <property type="entry name" value="PROKAR_LIPOPROTEIN"/>
    <property type="match status" value="1"/>
</dbReference>
<feature type="chain" id="PRO_5007506970" evidence="1">
    <location>
        <begin position="26"/>
        <end position="418"/>
    </location>
</feature>
<dbReference type="OrthoDB" id="9820884at2"/>